<evidence type="ECO:0000256" key="8">
    <source>
        <dbReference type="ARBA" id="ARBA00049985"/>
    </source>
</evidence>
<dbReference type="PANTHER" id="PTHR43582">
    <property type="entry name" value="LINEARMYCIN RESISTANCE ATP-BINDING PROTEIN LNRL"/>
    <property type="match status" value="1"/>
</dbReference>
<dbReference type="NCBIfam" id="TIGR01188">
    <property type="entry name" value="drrA"/>
    <property type="match status" value="1"/>
</dbReference>
<dbReference type="OrthoDB" id="9767778at2"/>
<name>A0A1P8FAJ5_9CHLR</name>
<dbReference type="PANTHER" id="PTHR43582:SF2">
    <property type="entry name" value="LINEARMYCIN RESISTANCE ATP-BINDING PROTEIN LNRL"/>
    <property type="match status" value="1"/>
</dbReference>
<dbReference type="GO" id="GO:0005524">
    <property type="term" value="F:ATP binding"/>
    <property type="evidence" value="ECO:0007669"/>
    <property type="project" value="UniProtKB-KW"/>
</dbReference>
<dbReference type="InterPro" id="IPR017871">
    <property type="entry name" value="ABC_transporter-like_CS"/>
</dbReference>
<dbReference type="SMART" id="SM00382">
    <property type="entry name" value="AAA"/>
    <property type="match status" value="1"/>
</dbReference>
<keyword evidence="4" id="KW-0547">Nucleotide-binding</keyword>
<dbReference type="KEGG" id="dfo:Dform_02154"/>
<evidence type="ECO:0000256" key="7">
    <source>
        <dbReference type="ARBA" id="ARBA00023136"/>
    </source>
</evidence>
<keyword evidence="3" id="KW-1003">Cell membrane</keyword>
<evidence type="ECO:0000256" key="5">
    <source>
        <dbReference type="ARBA" id="ARBA00022840"/>
    </source>
</evidence>
<keyword evidence="6" id="KW-1278">Translocase</keyword>
<comment type="subcellular location">
    <subcellularLocation>
        <location evidence="1">Cell membrane</location>
        <topology evidence="1">Peripheral membrane protein</topology>
        <orientation evidence="1">Cytoplasmic side</orientation>
    </subcellularLocation>
</comment>
<keyword evidence="2" id="KW-0813">Transport</keyword>
<dbReference type="GO" id="GO:0005886">
    <property type="term" value="C:plasma membrane"/>
    <property type="evidence" value="ECO:0007669"/>
    <property type="project" value="UniProtKB-SubCell"/>
</dbReference>
<dbReference type="GO" id="GO:0043215">
    <property type="term" value="P:daunorubicin transport"/>
    <property type="evidence" value="ECO:0007669"/>
    <property type="project" value="InterPro"/>
</dbReference>
<dbReference type="InterPro" id="IPR003439">
    <property type="entry name" value="ABC_transporter-like_ATP-bd"/>
</dbReference>
<organism evidence="10 11">
    <name type="scientific">Dehalogenimonas formicexedens</name>
    <dbReference type="NCBI Taxonomy" id="1839801"/>
    <lineage>
        <taxon>Bacteria</taxon>
        <taxon>Bacillati</taxon>
        <taxon>Chloroflexota</taxon>
        <taxon>Dehalococcoidia</taxon>
        <taxon>Dehalococcoidales</taxon>
        <taxon>Dehalococcoidaceae</taxon>
        <taxon>Dehalogenimonas</taxon>
    </lineage>
</organism>
<evidence type="ECO:0000313" key="11">
    <source>
        <dbReference type="Proteomes" id="UP000185934"/>
    </source>
</evidence>
<dbReference type="AlphaFoldDB" id="A0A1P8FAJ5"/>
<reference evidence="11" key="1">
    <citation type="submission" date="2016-11" db="EMBL/GenBank/DDBJ databases">
        <title>Dehalogenimonas formicexedens sp. nov., a chlorinated alkane respiring bacterium isolated from contaminated groundwater.</title>
        <authorList>
            <person name="Key T.A."/>
            <person name="Bowman K.S."/>
            <person name="Lee I."/>
            <person name="Chun J."/>
            <person name="Albuquerque L."/>
            <person name="da Costa M.S."/>
            <person name="Rainey F.A."/>
            <person name="Moe W.M."/>
        </authorList>
    </citation>
    <scope>NUCLEOTIDE SEQUENCE [LARGE SCALE GENOMIC DNA]</scope>
    <source>
        <strain evidence="11">NSZ-14</strain>
    </source>
</reference>
<accession>A0A1P8FAJ5</accession>
<evidence type="ECO:0000256" key="6">
    <source>
        <dbReference type="ARBA" id="ARBA00022967"/>
    </source>
</evidence>
<protein>
    <submittedName>
        <fullName evidence="10">ABC-2 type transport system ATP-binding protein</fullName>
    </submittedName>
</protein>
<keyword evidence="11" id="KW-1185">Reference proteome</keyword>
<proteinExistence type="inferred from homology"/>
<dbReference type="InterPro" id="IPR005894">
    <property type="entry name" value="DrrA"/>
</dbReference>
<dbReference type="RefSeq" id="WP_076004950.1">
    <property type="nucleotide sequence ID" value="NZ_CP018258.1"/>
</dbReference>
<dbReference type="PROSITE" id="PS50893">
    <property type="entry name" value="ABC_TRANSPORTER_2"/>
    <property type="match status" value="1"/>
</dbReference>
<evidence type="ECO:0000259" key="9">
    <source>
        <dbReference type="PROSITE" id="PS50893"/>
    </source>
</evidence>
<dbReference type="Proteomes" id="UP000185934">
    <property type="component" value="Chromosome"/>
</dbReference>
<comment type="similarity">
    <text evidence="8">Belongs to the ABC transporter superfamily. Drug exporter-1 (DrugE1) (TC 3.A.1.105) family.</text>
</comment>
<dbReference type="FunFam" id="3.40.50.300:FF:000589">
    <property type="entry name" value="ABC transporter, ATP-binding subunit"/>
    <property type="match status" value="1"/>
</dbReference>
<dbReference type="GO" id="GO:1900753">
    <property type="term" value="P:doxorubicin transport"/>
    <property type="evidence" value="ECO:0007669"/>
    <property type="project" value="InterPro"/>
</dbReference>
<dbReference type="InterPro" id="IPR027417">
    <property type="entry name" value="P-loop_NTPase"/>
</dbReference>
<dbReference type="EMBL" id="CP018258">
    <property type="protein sequence ID" value="APV45458.1"/>
    <property type="molecule type" value="Genomic_DNA"/>
</dbReference>
<keyword evidence="5 10" id="KW-0067">ATP-binding</keyword>
<keyword evidence="7" id="KW-0472">Membrane</keyword>
<feature type="domain" description="ABC transporter" evidence="9">
    <location>
        <begin position="11"/>
        <end position="242"/>
    </location>
</feature>
<evidence type="ECO:0000256" key="3">
    <source>
        <dbReference type="ARBA" id="ARBA00022475"/>
    </source>
</evidence>
<dbReference type="GO" id="GO:0016887">
    <property type="term" value="F:ATP hydrolysis activity"/>
    <property type="evidence" value="ECO:0007669"/>
    <property type="project" value="InterPro"/>
</dbReference>
<dbReference type="SUPFAM" id="SSF52540">
    <property type="entry name" value="P-loop containing nucleoside triphosphate hydrolases"/>
    <property type="match status" value="1"/>
</dbReference>
<dbReference type="PROSITE" id="PS00211">
    <property type="entry name" value="ABC_TRANSPORTER_1"/>
    <property type="match status" value="1"/>
</dbReference>
<sequence>MSENTNSENVIEVKDLTRKFKTLTAVDNISFDVKKGEVFGFLGPNGAGKTTTINMLCTLLRPTSGKATVAGYDVDSQMDLVRASIGLVFQDTTLDDYMTAEQNLRFHALAYGVPPEVRDTRLKSLMEMVELWPRRKDRTRTYSGGMRRRLEIARGLLHQPKVLFLDEPTIGLDPQTRNKIWGYIHELRKQIGLTIFMTTHYMDEADLNCDRIGIIDHGKIIALDTPTCLKDAVGGDVITLRTTDNAAALEEIRRRYNIEALAKNDQVTFSVQGGETFLPEFVKNFSGQIQGISLRRPTLDDVFLKYTGREIRSEEMSPMDAMKARHTAWMGRRR</sequence>
<dbReference type="InterPro" id="IPR003593">
    <property type="entry name" value="AAA+_ATPase"/>
</dbReference>
<dbReference type="Gene3D" id="3.40.50.300">
    <property type="entry name" value="P-loop containing nucleotide triphosphate hydrolases"/>
    <property type="match status" value="1"/>
</dbReference>
<gene>
    <name evidence="10" type="ORF">Dform_02154</name>
</gene>
<evidence type="ECO:0000313" key="10">
    <source>
        <dbReference type="EMBL" id="APV45458.1"/>
    </source>
</evidence>
<dbReference type="STRING" id="1839801.Dform_02154"/>
<dbReference type="Pfam" id="PF00005">
    <property type="entry name" value="ABC_tran"/>
    <property type="match status" value="1"/>
</dbReference>
<evidence type="ECO:0000256" key="1">
    <source>
        <dbReference type="ARBA" id="ARBA00004413"/>
    </source>
</evidence>
<evidence type="ECO:0000256" key="2">
    <source>
        <dbReference type="ARBA" id="ARBA00022448"/>
    </source>
</evidence>
<evidence type="ECO:0000256" key="4">
    <source>
        <dbReference type="ARBA" id="ARBA00022741"/>
    </source>
</evidence>